<keyword evidence="2" id="KW-0012">Acyltransferase</keyword>
<keyword evidence="1 4" id="KW-0808">Transferase</keyword>
<dbReference type="RefSeq" id="WP_101579011.1">
    <property type="nucleotide sequence ID" value="NZ_PGVA01000057.1"/>
</dbReference>
<dbReference type="EMBL" id="PGVA01000057">
    <property type="protein sequence ID" value="PLR80164.1"/>
    <property type="molecule type" value="Genomic_DNA"/>
</dbReference>
<reference evidence="4 6" key="1">
    <citation type="submission" date="2017-11" db="EMBL/GenBank/DDBJ databases">
        <title>Comparitive Functional Genomics of Dry Heat Resistant strains isolated from the Viking Spacecraft.</title>
        <authorList>
            <person name="Seuylemezian A."/>
            <person name="Cooper K."/>
            <person name="Vaishampayan P."/>
        </authorList>
    </citation>
    <scope>NUCLEOTIDE SEQUENCE [LARGE SCALE GENOMIC DNA]</scope>
    <source>
        <strain evidence="4 6">M4.6</strain>
    </source>
</reference>
<accession>A0A2N5GHA9</accession>
<evidence type="ECO:0000313" key="5">
    <source>
        <dbReference type="EMBL" id="PLR98693.1"/>
    </source>
</evidence>
<evidence type="ECO:0000313" key="4">
    <source>
        <dbReference type="EMBL" id="PLR80164.1"/>
    </source>
</evidence>
<keyword evidence="7" id="KW-1185">Reference proteome</keyword>
<dbReference type="AlphaFoldDB" id="A0A2N5GHA9"/>
<evidence type="ECO:0000259" key="3">
    <source>
        <dbReference type="PROSITE" id="PS51186"/>
    </source>
</evidence>
<dbReference type="Pfam" id="PF13527">
    <property type="entry name" value="Acetyltransf_9"/>
    <property type="match status" value="1"/>
</dbReference>
<dbReference type="InterPro" id="IPR000182">
    <property type="entry name" value="GNAT_dom"/>
</dbReference>
<dbReference type="CDD" id="cd04301">
    <property type="entry name" value="NAT_SF"/>
    <property type="match status" value="1"/>
</dbReference>
<protein>
    <submittedName>
        <fullName evidence="4">GNAT family N-acetyltransferase</fullName>
    </submittedName>
</protein>
<evidence type="ECO:0000313" key="6">
    <source>
        <dbReference type="Proteomes" id="UP000234951"/>
    </source>
</evidence>
<evidence type="ECO:0000313" key="7">
    <source>
        <dbReference type="Proteomes" id="UP000235114"/>
    </source>
</evidence>
<gene>
    <name evidence="4" type="ORF">CU635_19335</name>
    <name evidence="5" type="ORF">CVD25_07200</name>
</gene>
<dbReference type="InterPro" id="IPR016181">
    <property type="entry name" value="Acyl_CoA_acyltransferase"/>
</dbReference>
<evidence type="ECO:0000256" key="2">
    <source>
        <dbReference type="ARBA" id="ARBA00023315"/>
    </source>
</evidence>
<dbReference type="PANTHER" id="PTHR43420:SF31">
    <property type="entry name" value="ACETYLTRANSFERASE"/>
    <property type="match status" value="1"/>
</dbReference>
<proteinExistence type="predicted"/>
<dbReference type="PROSITE" id="PS51186">
    <property type="entry name" value="GNAT"/>
    <property type="match status" value="1"/>
</dbReference>
<dbReference type="PANTHER" id="PTHR43420">
    <property type="entry name" value="ACETYLTRANSFERASE"/>
    <property type="match status" value="1"/>
</dbReference>
<dbReference type="InterPro" id="IPR050680">
    <property type="entry name" value="YpeA/RimI_acetyltransf"/>
</dbReference>
<dbReference type="EMBL" id="PGVD01000020">
    <property type="protein sequence ID" value="PLR98693.1"/>
    <property type="molecule type" value="Genomic_DNA"/>
</dbReference>
<dbReference type="Proteomes" id="UP000234951">
    <property type="component" value="Unassembled WGS sequence"/>
</dbReference>
<dbReference type="SUPFAM" id="SSF55729">
    <property type="entry name" value="Acyl-CoA N-acyltransferases (Nat)"/>
    <property type="match status" value="1"/>
</dbReference>
<dbReference type="OrthoDB" id="9804948at2"/>
<dbReference type="GO" id="GO:0016747">
    <property type="term" value="F:acyltransferase activity, transferring groups other than amino-acyl groups"/>
    <property type="evidence" value="ECO:0007669"/>
    <property type="project" value="InterPro"/>
</dbReference>
<reference evidence="5 7" key="2">
    <citation type="submission" date="2017-12" db="EMBL/GenBank/DDBJ databases">
        <title>Comparative Functional Genomics of Dry Heat Resistant strains isolated from the Viking Spacecraft.</title>
        <authorList>
            <person name="Seuylemezian A."/>
            <person name="Cooper K."/>
            <person name="Vaishampayan P."/>
        </authorList>
    </citation>
    <scope>NUCLEOTIDE SEQUENCE [LARGE SCALE GENOMIC DNA]</scope>
    <source>
        <strain evidence="5 7">ATCC 29669</strain>
    </source>
</reference>
<dbReference type="Gene3D" id="3.40.630.30">
    <property type="match status" value="1"/>
</dbReference>
<sequence>MKPFQFIKDYKNEQQLRESFFQLADNVFAINFQGWFEKGFWTDRYIPYSYLAGNQVAANVSVNMLDLIIDGEKRSAVQIGTVMTHPDYRNQGLSASLMNIVLEEYQDEVDFIYLFANQTVLDFYPQFGFEAMNELQYSMKFTSTSSSDCANIRKLDGTNTGDLDFIYQFACERVPVSQRFGTDNSREILMFHCMNVFPHDIYYFDREEVMIIFKKQQSRIDIFDVISKRQVNIEGILSAISGNSTDTIVFHYTPDDQRHELEKKRINDGLFVRTNGGQPFPLHIKHPVTSQA</sequence>
<comment type="caution">
    <text evidence="4">The sequence shown here is derived from an EMBL/GenBank/DDBJ whole genome shotgun (WGS) entry which is preliminary data.</text>
</comment>
<dbReference type="Proteomes" id="UP000235114">
    <property type="component" value="Unassembled WGS sequence"/>
</dbReference>
<evidence type="ECO:0000256" key="1">
    <source>
        <dbReference type="ARBA" id="ARBA00022679"/>
    </source>
</evidence>
<organism evidence="4 6">
    <name type="scientific">Bacillus canaveralius</name>
    <dbReference type="NCBI Taxonomy" id="1403243"/>
    <lineage>
        <taxon>Bacteria</taxon>
        <taxon>Bacillati</taxon>
        <taxon>Bacillota</taxon>
        <taxon>Bacilli</taxon>
        <taxon>Bacillales</taxon>
        <taxon>Bacillaceae</taxon>
        <taxon>Bacillus</taxon>
    </lineage>
</organism>
<feature type="domain" description="N-acetyltransferase" evidence="3">
    <location>
        <begin position="1"/>
        <end position="144"/>
    </location>
</feature>
<name>A0A2N5GHA9_9BACI</name>